<dbReference type="PROSITE" id="PS50879">
    <property type="entry name" value="RNASE_H_1"/>
    <property type="match status" value="1"/>
</dbReference>
<dbReference type="EnsemblPlants" id="OGLUM10G12060.1">
    <property type="protein sequence ID" value="OGLUM10G12060.1"/>
    <property type="gene ID" value="OGLUM10G12060"/>
</dbReference>
<dbReference type="Pfam" id="PF13456">
    <property type="entry name" value="RVT_3"/>
    <property type="match status" value="1"/>
</dbReference>
<dbReference type="PANTHER" id="PTHR46387">
    <property type="entry name" value="POLYNUCLEOTIDYL TRANSFERASE, RIBONUCLEASE H-LIKE SUPERFAMILY PROTEIN"/>
    <property type="match status" value="1"/>
</dbReference>
<dbReference type="Gramene" id="OGLUM10G12060.1">
    <property type="protein sequence ID" value="OGLUM10G12060.1"/>
    <property type="gene ID" value="OGLUM10G12060"/>
</dbReference>
<reference evidence="3" key="1">
    <citation type="submission" date="2015-04" db="UniProtKB">
        <authorList>
            <consortium name="EnsemblPlants"/>
        </authorList>
    </citation>
    <scope>IDENTIFICATION</scope>
</reference>
<organism evidence="3">
    <name type="scientific">Oryza glumipatula</name>
    <dbReference type="NCBI Taxonomy" id="40148"/>
    <lineage>
        <taxon>Eukaryota</taxon>
        <taxon>Viridiplantae</taxon>
        <taxon>Streptophyta</taxon>
        <taxon>Embryophyta</taxon>
        <taxon>Tracheophyta</taxon>
        <taxon>Spermatophyta</taxon>
        <taxon>Magnoliopsida</taxon>
        <taxon>Liliopsida</taxon>
        <taxon>Poales</taxon>
        <taxon>Poaceae</taxon>
        <taxon>BOP clade</taxon>
        <taxon>Oryzoideae</taxon>
        <taxon>Oryzeae</taxon>
        <taxon>Oryzinae</taxon>
        <taxon>Oryza</taxon>
    </lineage>
</organism>
<evidence type="ECO:0000259" key="2">
    <source>
        <dbReference type="PROSITE" id="PS50879"/>
    </source>
</evidence>
<dbReference type="CDD" id="cd09279">
    <property type="entry name" value="RNase_HI_like"/>
    <property type="match status" value="1"/>
</dbReference>
<feature type="region of interest" description="Disordered" evidence="1">
    <location>
        <begin position="1"/>
        <end position="30"/>
    </location>
</feature>
<dbReference type="InterPro" id="IPR036397">
    <property type="entry name" value="RNaseH_sf"/>
</dbReference>
<accession>A0A0E0BBB5</accession>
<feature type="domain" description="RNase H type-1" evidence="2">
    <location>
        <begin position="338"/>
        <end position="469"/>
    </location>
</feature>
<proteinExistence type="predicted"/>
<name>A0A0E0BBB5_9ORYZ</name>
<protein>
    <recommendedName>
        <fullName evidence="2">RNase H type-1 domain-containing protein</fullName>
    </recommendedName>
</protein>
<dbReference type="InterPro" id="IPR002156">
    <property type="entry name" value="RNaseH_domain"/>
</dbReference>
<dbReference type="FunFam" id="3.30.420.10:FF:000076">
    <property type="entry name" value="RBR-type E3 ubiquitin transferase"/>
    <property type="match status" value="1"/>
</dbReference>
<dbReference type="PANTHER" id="PTHR46387:SF13">
    <property type="entry name" value="OS10G0458700 PROTEIN"/>
    <property type="match status" value="1"/>
</dbReference>
<reference evidence="3" key="2">
    <citation type="submission" date="2018-05" db="EMBL/GenBank/DDBJ databases">
        <title>OgluRS3 (Oryza glumaepatula Reference Sequence Version 3).</title>
        <authorList>
            <person name="Zhang J."/>
            <person name="Kudrna D."/>
            <person name="Lee S."/>
            <person name="Talag J."/>
            <person name="Welchert J."/>
            <person name="Wing R.A."/>
        </authorList>
    </citation>
    <scope>NUCLEOTIDE SEQUENCE [LARGE SCALE GENOMIC DNA]</scope>
</reference>
<dbReference type="eggNOG" id="ENOG502S89Z">
    <property type="taxonomic scope" value="Eukaryota"/>
</dbReference>
<evidence type="ECO:0000313" key="4">
    <source>
        <dbReference type="Proteomes" id="UP000026961"/>
    </source>
</evidence>
<dbReference type="Gene3D" id="3.30.420.10">
    <property type="entry name" value="Ribonuclease H-like superfamily/Ribonuclease H"/>
    <property type="match status" value="1"/>
</dbReference>
<dbReference type="Proteomes" id="UP000026961">
    <property type="component" value="Chromosome 10"/>
</dbReference>
<dbReference type="GO" id="GO:0003676">
    <property type="term" value="F:nucleic acid binding"/>
    <property type="evidence" value="ECO:0007669"/>
    <property type="project" value="InterPro"/>
</dbReference>
<dbReference type="AlphaFoldDB" id="A0A0E0BBB5"/>
<dbReference type="InterPro" id="IPR012337">
    <property type="entry name" value="RNaseH-like_sf"/>
</dbReference>
<dbReference type="GO" id="GO:0004523">
    <property type="term" value="F:RNA-DNA hybrid ribonuclease activity"/>
    <property type="evidence" value="ECO:0007669"/>
    <property type="project" value="InterPro"/>
</dbReference>
<dbReference type="STRING" id="40148.A0A0E0BBB5"/>
<sequence length="482" mass="52456">MGRIGPFFDRPTRSQTLAFPPPTPPAHSLTAPPLIGATLRRPALAGSEPVAASLCSPLRRPLLQAAPSGAPPSPSLAPAAHARGLAAVALSGRVQTIVHWLLHIRPLSYHRPLGSTLFRRSRRQRSCGVTTSLNFTAFLQVQLCGIAFGTMEEGSDYYLVRKGEMVAVYKSSNDCQAQICSSVSGPAASAYKGNSWSREKEEYLSSRGLSNATYVINAAELREDLFGTLIPCTFQEITVSSSNQSALNHTGVLNNTRYQPGAQSVDLNYDAVGSGQASAEHYSQRINQGYSVRGQAFNRLGIMFMLINMESRPSSSSHFSPNNLDQSGTVDAQPLSKQYMVCLLHFDGASKGNPGKAGAGAVLMTEDGRVISRLREGLGIVTNNVAEYRGLILGLRYAIRHGFKKIIVYGDSQLVCYQVKGTWQTKNQNMMELCKEVRKLKENFVSFEINHVRREWNAEADRQANIAITLSSGVVSEERGDG</sequence>
<dbReference type="SUPFAM" id="SSF53098">
    <property type="entry name" value="Ribonuclease H-like"/>
    <property type="match status" value="1"/>
</dbReference>
<keyword evidence="4" id="KW-1185">Reference proteome</keyword>
<evidence type="ECO:0000256" key="1">
    <source>
        <dbReference type="SAM" id="MobiDB-lite"/>
    </source>
</evidence>
<evidence type="ECO:0000313" key="3">
    <source>
        <dbReference type="EnsemblPlants" id="OGLUM10G12060.1"/>
    </source>
</evidence>